<keyword evidence="3" id="KW-0964">Secreted</keyword>
<keyword evidence="24" id="KW-1185">Reference proteome</keyword>
<keyword evidence="6 20" id="KW-0812">Transmembrane</keyword>
<evidence type="ECO:0000256" key="13">
    <source>
        <dbReference type="ARBA" id="ARBA00024183"/>
    </source>
</evidence>
<evidence type="ECO:0000256" key="3">
    <source>
        <dbReference type="ARBA" id="ARBA00022525"/>
    </source>
</evidence>
<dbReference type="InterPro" id="IPR057638">
    <property type="entry name" value="Ig_ZP2_2nd"/>
</dbReference>
<feature type="domain" description="ZP" evidence="22">
    <location>
        <begin position="362"/>
        <end position="628"/>
    </location>
</feature>
<dbReference type="PANTHER" id="PTHR23343">
    <property type="entry name" value="ZONA PELLUCIDA SPERM-BINDING PROTEIN"/>
    <property type="match status" value="1"/>
</dbReference>
<dbReference type="Gene3D" id="2.60.40.3210">
    <property type="entry name" value="Zona pellucida, ZP-N domain"/>
    <property type="match status" value="2"/>
</dbReference>
<evidence type="ECO:0000256" key="19">
    <source>
        <dbReference type="ARBA" id="ARBA00046716"/>
    </source>
</evidence>
<dbReference type="Pfam" id="PF23740">
    <property type="entry name" value="Ig_ZP2_3rd"/>
    <property type="match status" value="2"/>
</dbReference>
<proteinExistence type="inferred from homology"/>
<dbReference type="InterPro" id="IPR017977">
    <property type="entry name" value="ZP_dom_CS"/>
</dbReference>
<evidence type="ECO:0000256" key="15">
    <source>
        <dbReference type="ARBA" id="ARBA00040237"/>
    </source>
</evidence>
<evidence type="ECO:0000256" key="1">
    <source>
        <dbReference type="ARBA" id="ARBA00004251"/>
    </source>
</evidence>
<dbReference type="PRINTS" id="PR00023">
    <property type="entry name" value="ZPELLUCIDA"/>
</dbReference>
<evidence type="ECO:0000256" key="8">
    <source>
        <dbReference type="ARBA" id="ARBA00023136"/>
    </source>
</evidence>
<dbReference type="GO" id="GO:0035804">
    <property type="term" value="F:structural constituent of egg coat"/>
    <property type="evidence" value="ECO:0007669"/>
    <property type="project" value="TreeGrafter"/>
</dbReference>
<evidence type="ECO:0000256" key="20">
    <source>
        <dbReference type="SAM" id="Phobius"/>
    </source>
</evidence>
<dbReference type="InterPro" id="IPR055356">
    <property type="entry name" value="ZP-N"/>
</dbReference>
<dbReference type="InterPro" id="IPR055355">
    <property type="entry name" value="ZP-C"/>
</dbReference>
<dbReference type="InterPro" id="IPR001507">
    <property type="entry name" value="ZP_dom"/>
</dbReference>
<evidence type="ECO:0000256" key="18">
    <source>
        <dbReference type="ARBA" id="ARBA00046021"/>
    </source>
</evidence>
<keyword evidence="4" id="KW-0272">Extracellular matrix</keyword>
<evidence type="ECO:0000313" key="23">
    <source>
        <dbReference type="EMBL" id="KAH1184211.1"/>
    </source>
</evidence>
<evidence type="ECO:0000256" key="2">
    <source>
        <dbReference type="ARBA" id="ARBA00022475"/>
    </source>
</evidence>
<evidence type="ECO:0000256" key="14">
    <source>
        <dbReference type="ARBA" id="ARBA00038403"/>
    </source>
</evidence>
<keyword evidence="10" id="KW-0675">Receptor</keyword>
<comment type="caution">
    <text evidence="23">The sequence shown here is derived from an EMBL/GenBank/DDBJ whole genome shotgun (WGS) entry which is preliminary data.</text>
</comment>
<feature type="signal peptide" evidence="21">
    <location>
        <begin position="1"/>
        <end position="29"/>
    </location>
</feature>
<dbReference type="SMART" id="SM00241">
    <property type="entry name" value="ZP"/>
    <property type="match status" value="2"/>
</dbReference>
<comment type="subcellular location">
    <subcellularLocation>
        <location evidence="1">Cell membrane</location>
        <topology evidence="1">Single-pass type I membrane protein</topology>
    </subcellularLocation>
    <subcellularLocation>
        <location evidence="13">Zona pellucida</location>
    </subcellularLocation>
</comment>
<dbReference type="InterPro" id="IPR057637">
    <property type="entry name" value="Ig_ZP2_1st"/>
</dbReference>
<dbReference type="GO" id="GO:0035805">
    <property type="term" value="C:egg coat"/>
    <property type="evidence" value="ECO:0007669"/>
    <property type="project" value="UniProtKB-SubCell"/>
</dbReference>
<comment type="function">
    <text evidence="18">Component of the zona pellucida, an extracellular matrix surrounding oocytes which mediates sperm binding, induction of the acrosome reaction and prevents post-fertilization polyspermy. The zona pellucida is composed of 3 to 4 glycoproteins, ZP1, ZP2, ZP3, and ZP4. ZP2 may act as a secondary sperm receptor.</text>
</comment>
<dbReference type="EMBL" id="JAHDVG010000465">
    <property type="protein sequence ID" value="KAH1184211.1"/>
    <property type="molecule type" value="Genomic_DNA"/>
</dbReference>
<evidence type="ECO:0000256" key="12">
    <source>
        <dbReference type="ARBA" id="ARBA00023279"/>
    </source>
</evidence>
<dbReference type="PROSITE" id="PS51034">
    <property type="entry name" value="ZP_2"/>
    <property type="match status" value="2"/>
</dbReference>
<keyword evidence="5" id="KW-0165">Cleavage on pair of basic residues</keyword>
<keyword evidence="11" id="KW-0325">Glycoprotein</keyword>
<evidence type="ECO:0000256" key="9">
    <source>
        <dbReference type="ARBA" id="ARBA00023157"/>
    </source>
</evidence>
<organism evidence="23 24">
    <name type="scientific">Mauremys mutica</name>
    <name type="common">yellowpond turtle</name>
    <dbReference type="NCBI Taxonomy" id="74926"/>
    <lineage>
        <taxon>Eukaryota</taxon>
        <taxon>Metazoa</taxon>
        <taxon>Chordata</taxon>
        <taxon>Craniata</taxon>
        <taxon>Vertebrata</taxon>
        <taxon>Euteleostomi</taxon>
        <taxon>Archelosauria</taxon>
        <taxon>Testudinata</taxon>
        <taxon>Testudines</taxon>
        <taxon>Cryptodira</taxon>
        <taxon>Durocryptodira</taxon>
        <taxon>Testudinoidea</taxon>
        <taxon>Geoemydidae</taxon>
        <taxon>Geoemydinae</taxon>
        <taxon>Mauremys</taxon>
    </lineage>
</organism>
<evidence type="ECO:0000256" key="17">
    <source>
        <dbReference type="ARBA" id="ARBA00042572"/>
    </source>
</evidence>
<name>A0A9D3XQE1_9SAUR</name>
<dbReference type="PANTHER" id="PTHR23343:SF4">
    <property type="entry name" value="ZONA PELLUCIDA SPERM-BINDING PROTEIN 2"/>
    <property type="match status" value="1"/>
</dbReference>
<dbReference type="FunFam" id="2.60.40.4100:FF:000004">
    <property type="entry name" value="Zona pellucida sperm-binding protein 2"/>
    <property type="match status" value="2"/>
</dbReference>
<evidence type="ECO:0000313" key="24">
    <source>
        <dbReference type="Proteomes" id="UP000827986"/>
    </source>
</evidence>
<sequence>MVHPLVPQKPLRLQLLLLLGCLRVPLTTGVNSSMALDFPGTVSCHNDKMLIGFPRELGSNFWKVHVVDASGEEIVDCDYMVDHERLTLTALYVNCTRLEHDQHQLRIKLLLLNETVGRNKNVTYSIGCGDLQADEVAPTTFTGATNCTKDFMAVVFPRLIPSFADEHMTTESQMAWILSIDDGTRTHRLSLWQAMQQGYTFLADSNNLIFQVSFGATGVTSYKQDNQMLYTVALKLSYGPPDQRLTVESRMICAPGPATCNSTHMTVAIPAFPGILSAVSIENRNIPMNELQANGIALDTQRGVKLHINRRILKSRLYEESCLGLQSYMASLRLTFNFHGEMVSMVTYPECPCDQHAPIAAVCTQDGYMDFEVLSERTKPALDLDTIRLRDPTCKPVFKSPSNDMVRFHVPLNKCGTRQRFEGERTIYENEVRALWADLPPRRISRDSEFRLTVVCTYKSGDESLNMRISSLPPPVSSINQGPLSLILLIYPDGSYLQPYSDDQYPIVKYLRQPIFLEVQVLNRNDPNIKLVLDDCWATTSQDPSSLPRWNIVVDGCDYELDNYRTAFHPVGLAVSYPNYRQRFQVKTFAFVSGDKALTSPVYFHCSGLLCDKLHLDSPLCSPRCPQSGRSKRDVTQAENSGVASLPGPVIFVADEWPSTQEENQLTDGAWTTVAAATVILGLMVTALGLLLLLGCFIVPLTASVTSSMALDFPGTVSCHNDKMLIGFPRELGSNFWQVHVVDASGEEIVDCDYMVDHERLTLTALYVNCTRLEHDQHQLRLELLLLNETIGRDKNVTYSIGCDALPADEVVPTIFTGSTNCTKDFMAVVFPRLLPGFADEYTVWNSQMAWILSIDDGTRTHRLSLRQAMQQGYTFLADSNNLIFQVSFGATGVTSYKQDNQMLYTVALKLSYGPPDQRLTVESRMICAPGPATCNSTHMTVAIPAFPGILSAVSIENRNIPMNQLQANGILLDARRGVKLHINRRILKSRPYEENCLGLQSYMASLRLTFNFHGEMVSMVTYPECPCEQHAPIAAVCTQDGYMDFEVLSERTKPALDLDTVRLRDPTCKPVFKSPSNDMVRFHVPLNKCGTRQRFEGERTIYENEVHALWADLPPRRISRDSEFRMTVVCTYKSGGESLNMRISSLPPPVSSINQGPLSLILLIYPDGSYLQPYSDNQYPIVKYLQQPIFLEVQVLNRNDPNIKLVLDDCWATASQDPSSLPRWNIVVDGCDYELDNYRTAFHPVGLAVSYPNYRQRFEVKTFAFVAGDKALSSLVYFHCSVLLCNRLHLDSPLCSPRCPVSARNKRDVVMQAKNSGVASLPGPVIIVADEWPSTQEETQLREAWTTVAIAATVILCLMATSLLSVALLNLKRTKAVMVNRLNDL</sequence>
<dbReference type="GO" id="GO:0032190">
    <property type="term" value="F:acrosin binding"/>
    <property type="evidence" value="ECO:0007669"/>
    <property type="project" value="TreeGrafter"/>
</dbReference>
<feature type="transmembrane region" description="Helical" evidence="20">
    <location>
        <begin position="1349"/>
        <end position="1372"/>
    </location>
</feature>
<reference evidence="23" key="1">
    <citation type="submission" date="2021-09" db="EMBL/GenBank/DDBJ databases">
        <title>The genome of Mauremys mutica provides insights into the evolution of semi-aquatic lifestyle.</title>
        <authorList>
            <person name="Gong S."/>
            <person name="Gao Y."/>
        </authorList>
    </citation>
    <scope>NUCLEOTIDE SEQUENCE</scope>
    <source>
        <strain evidence="23">MM-2020</strain>
        <tissue evidence="23">Muscle</tissue>
    </source>
</reference>
<dbReference type="Pfam" id="PF00100">
    <property type="entry name" value="Zona_pellucida"/>
    <property type="match status" value="2"/>
</dbReference>
<evidence type="ECO:0000256" key="6">
    <source>
        <dbReference type="ARBA" id="ARBA00022692"/>
    </source>
</evidence>
<accession>A0A9D3XQE1</accession>
<dbReference type="GO" id="GO:0060468">
    <property type="term" value="P:prevention of polyspermy"/>
    <property type="evidence" value="ECO:0007669"/>
    <property type="project" value="TreeGrafter"/>
</dbReference>
<evidence type="ECO:0000256" key="10">
    <source>
        <dbReference type="ARBA" id="ARBA00023170"/>
    </source>
</evidence>
<feature type="domain" description="ZP" evidence="22">
    <location>
        <begin position="1037"/>
        <end position="1303"/>
    </location>
</feature>
<evidence type="ECO:0000256" key="16">
    <source>
        <dbReference type="ARBA" id="ARBA00042272"/>
    </source>
</evidence>
<dbReference type="GO" id="GO:0005886">
    <property type="term" value="C:plasma membrane"/>
    <property type="evidence" value="ECO:0007669"/>
    <property type="project" value="UniProtKB-SubCell"/>
</dbReference>
<dbReference type="Gene3D" id="2.60.40.4100">
    <property type="entry name" value="Zona pellucida, ZP-C domain"/>
    <property type="match status" value="2"/>
</dbReference>
<dbReference type="PROSITE" id="PS00682">
    <property type="entry name" value="ZP_1"/>
    <property type="match status" value="1"/>
</dbReference>
<dbReference type="InterPro" id="IPR057636">
    <property type="entry name" value="Ig_ZP2_3rd"/>
</dbReference>
<evidence type="ECO:0000256" key="4">
    <source>
        <dbReference type="ARBA" id="ARBA00022530"/>
    </source>
</evidence>
<comment type="similarity">
    <text evidence="14">Belongs to the ZP domain family. ZPA subfamily.</text>
</comment>
<evidence type="ECO:0000259" key="22">
    <source>
        <dbReference type="PROSITE" id="PS51034"/>
    </source>
</evidence>
<evidence type="ECO:0000256" key="21">
    <source>
        <dbReference type="SAM" id="SignalP"/>
    </source>
</evidence>
<keyword evidence="21" id="KW-0732">Signal</keyword>
<dbReference type="InterPro" id="IPR042235">
    <property type="entry name" value="ZP-C_dom"/>
</dbReference>
<gene>
    <name evidence="23" type="ORF">KIL84_014827</name>
</gene>
<dbReference type="GO" id="GO:0007339">
    <property type="term" value="P:binding of sperm to zona pellucida"/>
    <property type="evidence" value="ECO:0007669"/>
    <property type="project" value="TreeGrafter"/>
</dbReference>
<dbReference type="InterPro" id="IPR048290">
    <property type="entry name" value="ZP_chr"/>
</dbReference>
<feature type="chain" id="PRO_5039590072" description="Zona pellucida sperm-binding protein 2" evidence="21">
    <location>
        <begin position="30"/>
        <end position="1386"/>
    </location>
</feature>
<dbReference type="Proteomes" id="UP000827986">
    <property type="component" value="Unassembled WGS sequence"/>
</dbReference>
<keyword evidence="2" id="KW-1003">Cell membrane</keyword>
<dbReference type="Pfam" id="PF23344">
    <property type="entry name" value="ZP-N"/>
    <property type="match status" value="2"/>
</dbReference>
<evidence type="ECO:0000256" key="11">
    <source>
        <dbReference type="ARBA" id="ARBA00023180"/>
    </source>
</evidence>
<dbReference type="Pfam" id="PF23738">
    <property type="entry name" value="Ig_ZP2_N"/>
    <property type="match status" value="2"/>
</dbReference>
<keyword evidence="12" id="KW-0278">Fertilization</keyword>
<comment type="subunit">
    <text evidence="19">Can form homopolymers that assemble into long fibers (in vitro). Polymers of ZP2 and ZP3 organized into long filaments cross-linked by ZP1 homodimers. Interacts with ZP3.</text>
</comment>
<evidence type="ECO:0000256" key="7">
    <source>
        <dbReference type="ARBA" id="ARBA00022989"/>
    </source>
</evidence>
<protein>
    <recommendedName>
        <fullName evidence="15">Zona pellucida sperm-binding protein 2</fullName>
    </recommendedName>
    <alternativeName>
        <fullName evidence="17">Zona pellucida glycoprotein 2</fullName>
    </alternativeName>
    <alternativeName>
        <fullName evidence="16">Zona pellucida protein A</fullName>
    </alternativeName>
</protein>
<evidence type="ECO:0000256" key="5">
    <source>
        <dbReference type="ARBA" id="ARBA00022685"/>
    </source>
</evidence>
<keyword evidence="8 20" id="KW-0472">Membrane</keyword>
<keyword evidence="9" id="KW-1015">Disulfide bond</keyword>
<dbReference type="InterPro" id="IPR051148">
    <property type="entry name" value="Zona_Pellucida_Domain_gp"/>
</dbReference>
<keyword evidence="7 20" id="KW-1133">Transmembrane helix</keyword>
<dbReference type="Pfam" id="PF23736">
    <property type="entry name" value="Ig_ZP2"/>
    <property type="match status" value="2"/>
</dbReference>